<dbReference type="InterPro" id="IPR013196">
    <property type="entry name" value="HTH_11"/>
</dbReference>
<gene>
    <name evidence="3" type="ORF">ACFOEK_00080</name>
</gene>
<proteinExistence type="predicted"/>
<name>A0ABV7HBB8_9GAMM</name>
<dbReference type="InterPro" id="IPR036390">
    <property type="entry name" value="WH_DNA-bd_sf"/>
</dbReference>
<evidence type="ECO:0000313" key="4">
    <source>
        <dbReference type="Proteomes" id="UP001595476"/>
    </source>
</evidence>
<dbReference type="Pfam" id="PF13280">
    <property type="entry name" value="WYL"/>
    <property type="match status" value="1"/>
</dbReference>
<feature type="domain" description="Helix-turn-helix type 11" evidence="1">
    <location>
        <begin position="6"/>
        <end position="59"/>
    </location>
</feature>
<dbReference type="Proteomes" id="UP001595476">
    <property type="component" value="Unassembled WGS sequence"/>
</dbReference>
<dbReference type="EMBL" id="JBHRSZ010000001">
    <property type="protein sequence ID" value="MFC3149420.1"/>
    <property type="molecule type" value="Genomic_DNA"/>
</dbReference>
<evidence type="ECO:0000259" key="2">
    <source>
        <dbReference type="Pfam" id="PF13280"/>
    </source>
</evidence>
<dbReference type="Pfam" id="PF08279">
    <property type="entry name" value="HTH_11"/>
    <property type="match status" value="1"/>
</dbReference>
<dbReference type="PANTHER" id="PTHR34580:SF3">
    <property type="entry name" value="PROTEIN PAFB"/>
    <property type="match status" value="1"/>
</dbReference>
<comment type="caution">
    <text evidence="3">The sequence shown here is derived from an EMBL/GenBank/DDBJ whole genome shotgun (WGS) entry which is preliminary data.</text>
</comment>
<dbReference type="PANTHER" id="PTHR34580">
    <property type="match status" value="1"/>
</dbReference>
<protein>
    <submittedName>
        <fullName evidence="3">Helix-turn-helix transcriptional regulator</fullName>
    </submittedName>
</protein>
<dbReference type="SUPFAM" id="SSF46785">
    <property type="entry name" value="Winged helix' DNA-binding domain"/>
    <property type="match status" value="1"/>
</dbReference>
<reference evidence="4" key="1">
    <citation type="journal article" date="2019" name="Int. J. Syst. Evol. Microbiol.">
        <title>The Global Catalogue of Microorganisms (GCM) 10K type strain sequencing project: providing services to taxonomists for standard genome sequencing and annotation.</title>
        <authorList>
            <consortium name="The Broad Institute Genomics Platform"/>
            <consortium name="The Broad Institute Genome Sequencing Center for Infectious Disease"/>
            <person name="Wu L."/>
            <person name="Ma J."/>
        </authorList>
    </citation>
    <scope>NUCLEOTIDE SEQUENCE [LARGE SCALE GENOMIC DNA]</scope>
    <source>
        <strain evidence="4">KCTC 52438</strain>
    </source>
</reference>
<dbReference type="Gene3D" id="1.10.10.10">
    <property type="entry name" value="Winged helix-like DNA-binding domain superfamily/Winged helix DNA-binding domain"/>
    <property type="match status" value="1"/>
</dbReference>
<organism evidence="3 4">
    <name type="scientific">Litoribrevibacter euphylliae</name>
    <dbReference type="NCBI Taxonomy" id="1834034"/>
    <lineage>
        <taxon>Bacteria</taxon>
        <taxon>Pseudomonadati</taxon>
        <taxon>Pseudomonadota</taxon>
        <taxon>Gammaproteobacteria</taxon>
        <taxon>Oceanospirillales</taxon>
        <taxon>Oceanospirillaceae</taxon>
        <taxon>Litoribrevibacter</taxon>
    </lineage>
</organism>
<evidence type="ECO:0000259" key="1">
    <source>
        <dbReference type="Pfam" id="PF08279"/>
    </source>
</evidence>
<evidence type="ECO:0000313" key="3">
    <source>
        <dbReference type="EMBL" id="MFC3149420.1"/>
    </source>
</evidence>
<dbReference type="InterPro" id="IPR036388">
    <property type="entry name" value="WH-like_DNA-bd_sf"/>
</dbReference>
<dbReference type="InterPro" id="IPR026881">
    <property type="entry name" value="WYL_dom"/>
</dbReference>
<feature type="domain" description="WYL" evidence="2">
    <location>
        <begin position="140"/>
        <end position="202"/>
    </location>
</feature>
<sequence>MNKAERLFHLTTLLKARRTAITAEALAEKLDVSVRTVYRDIQALIVSGIPIEGEAGVGYLLNPGFEVPPLMFNNEELQALLVGIRMVKAFTDPELSSAATQAEDKILSVLPDHLKRYAENQPYCVPVLDRDDALRQRHLNIRHACERKNKLAIGYTDEKGQCSDRVIWPLGLVSWGDRWTLVAWCELRQDYRHFRFDRIVELNETGDTFETTADINLKHFLSTVEDS</sequence>
<dbReference type="InterPro" id="IPR051534">
    <property type="entry name" value="CBASS_pafABC_assoc_protein"/>
</dbReference>
<keyword evidence="4" id="KW-1185">Reference proteome</keyword>
<dbReference type="RefSeq" id="WP_386714315.1">
    <property type="nucleotide sequence ID" value="NZ_JBHRSZ010000001.1"/>
</dbReference>
<dbReference type="PROSITE" id="PS52050">
    <property type="entry name" value="WYL"/>
    <property type="match status" value="1"/>
</dbReference>
<accession>A0ABV7HBB8</accession>